<accession>A0ABS7BIY1</accession>
<reference evidence="2 3" key="1">
    <citation type="submission" date="2021-07" db="EMBL/GenBank/DDBJ databases">
        <title>Sphingomonas sp.</title>
        <authorList>
            <person name="Feng G."/>
            <person name="Li J."/>
            <person name="Pan M."/>
        </authorList>
    </citation>
    <scope>NUCLEOTIDE SEQUENCE [LARGE SCALE GENOMIC DNA]</scope>
    <source>
        <strain evidence="2 3">RRHST34</strain>
    </source>
</reference>
<comment type="caution">
    <text evidence="2">The sequence shown here is derived from an EMBL/GenBank/DDBJ whole genome shotgun (WGS) entry which is preliminary data.</text>
</comment>
<dbReference type="EMBL" id="JAHXZN010000001">
    <property type="protein sequence ID" value="MBW6529559.1"/>
    <property type="molecule type" value="Genomic_DNA"/>
</dbReference>
<proteinExistence type="predicted"/>
<keyword evidence="3" id="KW-1185">Reference proteome</keyword>
<dbReference type="RefSeq" id="WP_219747084.1">
    <property type="nucleotide sequence ID" value="NZ_JAHXZN010000001.1"/>
</dbReference>
<evidence type="ECO:0000256" key="1">
    <source>
        <dbReference type="SAM" id="SignalP"/>
    </source>
</evidence>
<feature type="signal peptide" evidence="1">
    <location>
        <begin position="1"/>
        <end position="21"/>
    </location>
</feature>
<sequence length="197" mass="21875">MNRSLGACALLLVAAATPACASNRLVEAGHPVAVAHDALTVTPDREWNALGWRPGPRCDRWTLDGAALNAVTFCGAIESGRPLFREVSKHDQPLPHFSTTTLLTDVPDLVEKSYRIALGASLMTIDSAEPALIDGARAIRFRYTFTRQEEEVERHGEALAVIRGKKLYWMSYEAPALHYFARDLESWRRLAATARFR</sequence>
<feature type="chain" id="PRO_5045246753" evidence="1">
    <location>
        <begin position="22"/>
        <end position="197"/>
    </location>
</feature>
<gene>
    <name evidence="2" type="ORF">KZ820_02325</name>
</gene>
<protein>
    <submittedName>
        <fullName evidence="2">Uncharacterized protein</fullName>
    </submittedName>
</protein>
<evidence type="ECO:0000313" key="2">
    <source>
        <dbReference type="EMBL" id="MBW6529559.1"/>
    </source>
</evidence>
<evidence type="ECO:0000313" key="3">
    <source>
        <dbReference type="Proteomes" id="UP000759103"/>
    </source>
</evidence>
<organism evidence="2 3">
    <name type="scientific">Sphingomonas citri</name>
    <dbReference type="NCBI Taxonomy" id="2862499"/>
    <lineage>
        <taxon>Bacteria</taxon>
        <taxon>Pseudomonadati</taxon>
        <taxon>Pseudomonadota</taxon>
        <taxon>Alphaproteobacteria</taxon>
        <taxon>Sphingomonadales</taxon>
        <taxon>Sphingomonadaceae</taxon>
        <taxon>Sphingomonas</taxon>
    </lineage>
</organism>
<keyword evidence="1" id="KW-0732">Signal</keyword>
<dbReference type="Proteomes" id="UP000759103">
    <property type="component" value="Unassembled WGS sequence"/>
</dbReference>
<name>A0ABS7BIY1_9SPHN</name>